<dbReference type="Proteomes" id="UP001165186">
    <property type="component" value="Unassembled WGS sequence"/>
</dbReference>
<sequence length="212" mass="23115">MSSTEPKYHLLPPADTSPHPPPHRPRPWLHALLLATTTILLSLTTTLLTLHLHPRGPAPPPRTNTTFRPSLGTCGASPTAARAAGCIFDPLSFAWQAPACHDAALTAEFMAAGNWTWTYDVFGARPVARAEVLAGEMPALYVTRQFYVAHCVFMWRKMHRGVLRGVMDTYVGEERHTDACARFLLGEEGRTADGGEVPVAAMLKFAGCERVG</sequence>
<dbReference type="EMBL" id="BSXG01000207">
    <property type="protein sequence ID" value="GME31511.1"/>
    <property type="molecule type" value="Genomic_DNA"/>
</dbReference>
<accession>A0ACB5S9F4</accession>
<proteinExistence type="predicted"/>
<evidence type="ECO:0000313" key="2">
    <source>
        <dbReference type="Proteomes" id="UP001165186"/>
    </source>
</evidence>
<organism evidence="1 2">
    <name type="scientific">Neofusicoccum parvum</name>
    <dbReference type="NCBI Taxonomy" id="310453"/>
    <lineage>
        <taxon>Eukaryota</taxon>
        <taxon>Fungi</taxon>
        <taxon>Dikarya</taxon>
        <taxon>Ascomycota</taxon>
        <taxon>Pezizomycotina</taxon>
        <taxon>Dothideomycetes</taxon>
        <taxon>Dothideomycetes incertae sedis</taxon>
        <taxon>Botryosphaeriales</taxon>
        <taxon>Botryosphaeriaceae</taxon>
        <taxon>Neofusicoccum</taxon>
    </lineage>
</organism>
<protein>
    <submittedName>
        <fullName evidence="1">Uncharacterized protein K444DRAFT_608386</fullName>
    </submittedName>
</protein>
<comment type="caution">
    <text evidence="1">The sequence shown here is derived from an EMBL/GenBank/DDBJ whole genome shotgun (WGS) entry which is preliminary data.</text>
</comment>
<keyword evidence="2" id="KW-1185">Reference proteome</keyword>
<gene>
    <name evidence="1" type="primary">g7026</name>
    <name evidence="1" type="ORF">NpPPO83_00007026</name>
</gene>
<name>A0ACB5S9F4_9PEZI</name>
<reference evidence="1" key="1">
    <citation type="submission" date="2024-09" db="EMBL/GenBank/DDBJ databases">
        <title>Draft Genome Sequences of Neofusicoccum parvum.</title>
        <authorList>
            <person name="Ashida A."/>
            <person name="Camagna M."/>
            <person name="Tanaka A."/>
            <person name="Takemoto D."/>
        </authorList>
    </citation>
    <scope>NUCLEOTIDE SEQUENCE</scope>
    <source>
        <strain evidence="1">PPO83</strain>
    </source>
</reference>
<evidence type="ECO:0000313" key="1">
    <source>
        <dbReference type="EMBL" id="GME31511.1"/>
    </source>
</evidence>